<name>A0A4Q9H5C8_9BURK</name>
<dbReference type="EC" id="2.5.1.141" evidence="3 15"/>
<evidence type="ECO:0000256" key="7">
    <source>
        <dbReference type="ARBA" id="ARBA00022692"/>
    </source>
</evidence>
<dbReference type="InterPro" id="IPR000537">
    <property type="entry name" value="UbiA_prenyltransferase"/>
</dbReference>
<feature type="transmembrane region" description="Helical" evidence="15">
    <location>
        <begin position="239"/>
        <end position="261"/>
    </location>
</feature>
<feature type="transmembrane region" description="Helical" evidence="15">
    <location>
        <begin position="46"/>
        <end position="66"/>
    </location>
</feature>
<evidence type="ECO:0000256" key="15">
    <source>
        <dbReference type="HAMAP-Rule" id="MF_00154"/>
    </source>
</evidence>
<keyword evidence="10 15" id="KW-0472">Membrane</keyword>
<evidence type="ECO:0000256" key="9">
    <source>
        <dbReference type="ARBA" id="ARBA00023133"/>
    </source>
</evidence>
<evidence type="ECO:0000256" key="4">
    <source>
        <dbReference type="ARBA" id="ARBA00022475"/>
    </source>
</evidence>
<dbReference type="InterPro" id="IPR030470">
    <property type="entry name" value="UbiA_prenylTrfase_CS"/>
</dbReference>
<keyword evidence="17" id="KW-1185">Reference proteome</keyword>
<evidence type="ECO:0000256" key="14">
    <source>
        <dbReference type="ARBA" id="ARBA00047690"/>
    </source>
</evidence>
<feature type="transmembrane region" description="Helical" evidence="15">
    <location>
        <begin position="197"/>
        <end position="218"/>
    </location>
</feature>
<dbReference type="CDD" id="cd13957">
    <property type="entry name" value="PT_UbiA_Cox10"/>
    <property type="match status" value="1"/>
</dbReference>
<dbReference type="InterPro" id="IPR006369">
    <property type="entry name" value="Protohaem_IX_farnesylTrfase"/>
</dbReference>
<reference evidence="16 17" key="1">
    <citation type="submission" date="2019-02" db="EMBL/GenBank/DDBJ databases">
        <title>Aquabacterium sp. strain KMB7.</title>
        <authorList>
            <person name="Chen W.-M."/>
        </authorList>
    </citation>
    <scope>NUCLEOTIDE SEQUENCE [LARGE SCALE GENOMIC DNA]</scope>
    <source>
        <strain evidence="16 17">KMB7</strain>
    </source>
</reference>
<evidence type="ECO:0000313" key="17">
    <source>
        <dbReference type="Proteomes" id="UP000292120"/>
    </source>
</evidence>
<evidence type="ECO:0000256" key="12">
    <source>
        <dbReference type="ARBA" id="ARBA00040810"/>
    </source>
</evidence>
<keyword evidence="9 15" id="KW-0350">Heme biosynthesis</keyword>
<comment type="pathway">
    <text evidence="2 15">Porphyrin-containing compound metabolism; heme O biosynthesis; heme O from protoheme: step 1/1.</text>
</comment>
<dbReference type="InterPro" id="IPR044878">
    <property type="entry name" value="UbiA_sf"/>
</dbReference>
<sequence>MAATPSASVQAPAHSSAQASASASALAKPSPLSLWRQFYVLTKPRVVQLIVFCAVIGMLLAVPGVPTADQCLVALAACAGIWLVAGAAAAFNCLIEQQIDARMKRTAWRPTARGELSRTQSLVFAAVLCAMGSALLFLFVNPLTLWLTLATFVGYAIVYTVILKPLTPQNIVIGGASGAMPPVLGWAAMRGEVGPEALMLCLIIFLWTPPHFWALALYRVDDYAKAGLPMLPVTHGNAFTRLQVLLYTVLLLPGTLLPYVYGMSGRIYLACALVLGVWFVVYAWRLWRQYSDALARQTFRFSIVHLMLLFAALLVDHYLWL</sequence>
<dbReference type="HAMAP" id="MF_00154">
    <property type="entry name" value="CyoE_CtaB"/>
    <property type="match status" value="1"/>
</dbReference>
<protein>
    <recommendedName>
        <fullName evidence="12 15">Protoheme IX farnesyltransferase</fullName>
        <ecNumber evidence="3 15">2.5.1.141</ecNumber>
    </recommendedName>
    <alternativeName>
        <fullName evidence="13 15">Heme B farnesyltransferase</fullName>
    </alternativeName>
    <alternativeName>
        <fullName evidence="11 15">Heme O synthase</fullName>
    </alternativeName>
</protein>
<dbReference type="AlphaFoldDB" id="A0A4Q9H5C8"/>
<dbReference type="Proteomes" id="UP000292120">
    <property type="component" value="Unassembled WGS sequence"/>
</dbReference>
<evidence type="ECO:0000256" key="10">
    <source>
        <dbReference type="ARBA" id="ARBA00023136"/>
    </source>
</evidence>
<dbReference type="PROSITE" id="PS00943">
    <property type="entry name" value="UBIA"/>
    <property type="match status" value="1"/>
</dbReference>
<feature type="transmembrane region" description="Helical" evidence="15">
    <location>
        <begin position="72"/>
        <end position="95"/>
    </location>
</feature>
<dbReference type="UniPathway" id="UPA00834">
    <property type="reaction ID" value="UER00712"/>
</dbReference>
<evidence type="ECO:0000256" key="3">
    <source>
        <dbReference type="ARBA" id="ARBA00012292"/>
    </source>
</evidence>
<feature type="transmembrane region" description="Helical" evidence="15">
    <location>
        <begin position="267"/>
        <end position="287"/>
    </location>
</feature>
<evidence type="ECO:0000256" key="1">
    <source>
        <dbReference type="ARBA" id="ARBA00004651"/>
    </source>
</evidence>
<keyword evidence="8 15" id="KW-1133">Transmembrane helix</keyword>
<dbReference type="GO" id="GO:0048034">
    <property type="term" value="P:heme O biosynthetic process"/>
    <property type="evidence" value="ECO:0007669"/>
    <property type="project" value="UniProtKB-UniRule"/>
</dbReference>
<dbReference type="OrthoDB" id="9814417at2"/>
<dbReference type="EMBL" id="SIXI01000002">
    <property type="protein sequence ID" value="TBO32960.1"/>
    <property type="molecule type" value="Genomic_DNA"/>
</dbReference>
<comment type="caution">
    <text evidence="16">The sequence shown here is derived from an EMBL/GenBank/DDBJ whole genome shotgun (WGS) entry which is preliminary data.</text>
</comment>
<feature type="transmembrane region" description="Helical" evidence="15">
    <location>
        <begin position="145"/>
        <end position="163"/>
    </location>
</feature>
<dbReference type="Pfam" id="PF01040">
    <property type="entry name" value="UbiA"/>
    <property type="match status" value="1"/>
</dbReference>
<dbReference type="Gene3D" id="1.10.357.140">
    <property type="entry name" value="UbiA prenyltransferase"/>
    <property type="match status" value="1"/>
</dbReference>
<keyword evidence="4 15" id="KW-1003">Cell membrane</keyword>
<evidence type="ECO:0000256" key="5">
    <source>
        <dbReference type="ARBA" id="ARBA00022519"/>
    </source>
</evidence>
<organism evidence="16 17">
    <name type="scientific">Aquabacterium lacunae</name>
    <dbReference type="NCBI Taxonomy" id="2528630"/>
    <lineage>
        <taxon>Bacteria</taxon>
        <taxon>Pseudomonadati</taxon>
        <taxon>Pseudomonadota</taxon>
        <taxon>Betaproteobacteria</taxon>
        <taxon>Burkholderiales</taxon>
        <taxon>Aquabacterium</taxon>
    </lineage>
</organism>
<keyword evidence="6 15" id="KW-0808">Transferase</keyword>
<dbReference type="GO" id="GO:0005886">
    <property type="term" value="C:plasma membrane"/>
    <property type="evidence" value="ECO:0007669"/>
    <property type="project" value="UniProtKB-SubCell"/>
</dbReference>
<feature type="transmembrane region" description="Helical" evidence="15">
    <location>
        <begin position="122"/>
        <end position="139"/>
    </location>
</feature>
<feature type="transmembrane region" description="Helical" evidence="15">
    <location>
        <begin position="299"/>
        <end position="320"/>
    </location>
</feature>
<comment type="subcellular location">
    <subcellularLocation>
        <location evidence="1 15">Cell membrane</location>
        <topology evidence="1 15">Multi-pass membrane protein</topology>
    </subcellularLocation>
</comment>
<evidence type="ECO:0000256" key="8">
    <source>
        <dbReference type="ARBA" id="ARBA00022989"/>
    </source>
</evidence>
<dbReference type="NCBIfam" id="NF003349">
    <property type="entry name" value="PRK04375.1-2"/>
    <property type="match status" value="1"/>
</dbReference>
<comment type="miscellaneous">
    <text evidence="15">Carbon 2 of the heme B porphyrin ring is defined according to the Fischer nomenclature.</text>
</comment>
<evidence type="ECO:0000313" key="16">
    <source>
        <dbReference type="EMBL" id="TBO32960.1"/>
    </source>
</evidence>
<evidence type="ECO:0000256" key="13">
    <source>
        <dbReference type="ARBA" id="ARBA00042475"/>
    </source>
</evidence>
<dbReference type="NCBIfam" id="TIGR01473">
    <property type="entry name" value="cyoE_ctaB"/>
    <property type="match status" value="1"/>
</dbReference>
<evidence type="ECO:0000256" key="2">
    <source>
        <dbReference type="ARBA" id="ARBA00004919"/>
    </source>
</evidence>
<dbReference type="PANTHER" id="PTHR43448:SF7">
    <property type="entry name" value="4-HYDROXYBENZOATE SOLANESYLTRANSFERASE"/>
    <property type="match status" value="1"/>
</dbReference>
<keyword evidence="7 15" id="KW-0812">Transmembrane</keyword>
<evidence type="ECO:0000256" key="6">
    <source>
        <dbReference type="ARBA" id="ARBA00022679"/>
    </source>
</evidence>
<dbReference type="GO" id="GO:0008495">
    <property type="term" value="F:protoheme IX farnesyltransferase activity"/>
    <property type="evidence" value="ECO:0007669"/>
    <property type="project" value="UniProtKB-UniRule"/>
</dbReference>
<comment type="similarity">
    <text evidence="15">Belongs to the UbiA prenyltransferase family. Protoheme IX farnesyltransferase subfamily.</text>
</comment>
<gene>
    <name evidence="15" type="primary">ctaB</name>
    <name evidence="16" type="ORF">EYS42_07325</name>
</gene>
<comment type="catalytic activity">
    <reaction evidence="14 15">
        <text>heme b + (2E,6E)-farnesyl diphosphate + H2O = Fe(II)-heme o + diphosphate</text>
        <dbReference type="Rhea" id="RHEA:28070"/>
        <dbReference type="ChEBI" id="CHEBI:15377"/>
        <dbReference type="ChEBI" id="CHEBI:33019"/>
        <dbReference type="ChEBI" id="CHEBI:60344"/>
        <dbReference type="ChEBI" id="CHEBI:60530"/>
        <dbReference type="ChEBI" id="CHEBI:175763"/>
        <dbReference type="EC" id="2.5.1.141"/>
    </reaction>
</comment>
<evidence type="ECO:0000256" key="11">
    <source>
        <dbReference type="ARBA" id="ARBA00030253"/>
    </source>
</evidence>
<dbReference type="PANTHER" id="PTHR43448">
    <property type="entry name" value="PROTOHEME IX FARNESYLTRANSFERASE, MITOCHONDRIAL"/>
    <property type="match status" value="1"/>
</dbReference>
<comment type="function">
    <text evidence="15">Converts heme B (protoheme IX) to heme O by substitution of the vinyl group on carbon 2 of heme B porphyrin ring with a hydroxyethyl farnesyl side group.</text>
</comment>
<feature type="transmembrane region" description="Helical" evidence="15">
    <location>
        <begin position="170"/>
        <end position="191"/>
    </location>
</feature>
<proteinExistence type="inferred from homology"/>
<keyword evidence="5" id="KW-0997">Cell inner membrane</keyword>
<dbReference type="RefSeq" id="WP_130967225.1">
    <property type="nucleotide sequence ID" value="NZ_SIXI01000002.1"/>
</dbReference>
<accession>A0A4Q9H5C8</accession>